<dbReference type="EMBL" id="MEXV01000062">
    <property type="protein sequence ID" value="OGD10980.1"/>
    <property type="molecule type" value="Genomic_DNA"/>
</dbReference>
<evidence type="ECO:0000256" key="1">
    <source>
        <dbReference type="ARBA" id="ARBA00023002"/>
    </source>
</evidence>
<gene>
    <name evidence="3" type="ORF">A2576_02240</name>
</gene>
<dbReference type="PANTHER" id="PTHR43854:SF1">
    <property type="entry name" value="INDOLEPYRUVATE OXIDOREDUCTASE SUBUNIT IORB"/>
    <property type="match status" value="1"/>
</dbReference>
<name>A0A1F4ZXG7_9BACT</name>
<dbReference type="SUPFAM" id="SSF53323">
    <property type="entry name" value="Pyruvate-ferredoxin oxidoreductase, PFOR, domain III"/>
    <property type="match status" value="1"/>
</dbReference>
<keyword evidence="1" id="KW-0560">Oxidoreductase</keyword>
<evidence type="ECO:0000313" key="4">
    <source>
        <dbReference type="Proteomes" id="UP000178579"/>
    </source>
</evidence>
<feature type="domain" description="Pyruvate/ketoisovalerate oxidoreductase catalytic" evidence="2">
    <location>
        <begin position="2"/>
        <end position="154"/>
    </location>
</feature>
<dbReference type="InterPro" id="IPR052198">
    <property type="entry name" value="IorB_Oxidoreductase"/>
</dbReference>
<keyword evidence="3" id="KW-0670">Pyruvate</keyword>
<proteinExistence type="predicted"/>
<dbReference type="PANTHER" id="PTHR43854">
    <property type="entry name" value="INDOLEPYRUVATE OXIDOREDUCTASE SUBUNIT IORB"/>
    <property type="match status" value="1"/>
</dbReference>
<evidence type="ECO:0000313" key="3">
    <source>
        <dbReference type="EMBL" id="OGD10980.1"/>
    </source>
</evidence>
<dbReference type="Gene3D" id="3.40.920.10">
    <property type="entry name" value="Pyruvate-ferredoxin oxidoreductase, PFOR, domain III"/>
    <property type="match status" value="1"/>
</dbReference>
<dbReference type="Pfam" id="PF01558">
    <property type="entry name" value="POR"/>
    <property type="match status" value="1"/>
</dbReference>
<organism evidence="3 4">
    <name type="scientific">Candidatus Amesbacteria bacterium RIFOXYD1_FULL_47_9</name>
    <dbReference type="NCBI Taxonomy" id="1797267"/>
    <lineage>
        <taxon>Bacteria</taxon>
        <taxon>Candidatus Amesiibacteriota</taxon>
    </lineage>
</organism>
<comment type="caution">
    <text evidence="3">The sequence shown here is derived from an EMBL/GenBank/DDBJ whole genome shotgun (WGS) entry which is preliminary data.</text>
</comment>
<dbReference type="AlphaFoldDB" id="A0A1F4ZXG7"/>
<dbReference type="Proteomes" id="UP000178579">
    <property type="component" value="Unassembled WGS sequence"/>
</dbReference>
<accession>A0A1F4ZXG7</accession>
<feature type="non-terminal residue" evidence="3">
    <location>
        <position position="1"/>
    </location>
</feature>
<reference evidence="3 4" key="1">
    <citation type="journal article" date="2016" name="Nat. Commun.">
        <title>Thousands of microbial genomes shed light on interconnected biogeochemical processes in an aquifer system.</title>
        <authorList>
            <person name="Anantharaman K."/>
            <person name="Brown C.T."/>
            <person name="Hug L.A."/>
            <person name="Sharon I."/>
            <person name="Castelle C.J."/>
            <person name="Probst A.J."/>
            <person name="Thomas B.C."/>
            <person name="Singh A."/>
            <person name="Wilkins M.J."/>
            <person name="Karaoz U."/>
            <person name="Brodie E.L."/>
            <person name="Williams K.H."/>
            <person name="Hubbard S.S."/>
            <person name="Banfield J.F."/>
        </authorList>
    </citation>
    <scope>NUCLEOTIDE SEQUENCE [LARGE SCALE GENOMIC DNA]</scope>
</reference>
<dbReference type="InterPro" id="IPR019752">
    <property type="entry name" value="Pyrv/ketoisovalerate_OxRed_cat"/>
</dbReference>
<evidence type="ECO:0000259" key="2">
    <source>
        <dbReference type="Pfam" id="PF01558"/>
    </source>
</evidence>
<dbReference type="InterPro" id="IPR002869">
    <property type="entry name" value="Pyrv_flavodox_OxRed_cen"/>
</dbReference>
<dbReference type="GO" id="GO:0016903">
    <property type="term" value="F:oxidoreductase activity, acting on the aldehyde or oxo group of donors"/>
    <property type="evidence" value="ECO:0007669"/>
    <property type="project" value="InterPro"/>
</dbReference>
<sequence>KQAEVHGMAQRGGAVVSNLRLSDKAIQSDLILEGTASLILSMEPLESLRYLKYLSKDGTLVTSTDPFVNIPDYPDLNTLLKDIKSIPNAVLVDSKKLALEAGNAKATNTVMLGAVSSLLPMKPETLREVIGKMFKRKGEQVVELNMLAFDKGREVSK</sequence>
<protein>
    <submittedName>
        <fullName evidence="3">Indolepyruvate oxidoreductase</fullName>
    </submittedName>
</protein>